<keyword evidence="2" id="KW-1133">Transmembrane helix</keyword>
<dbReference type="EMBL" id="AGNL01048513">
    <property type="protein sequence ID" value="EJK45450.1"/>
    <property type="molecule type" value="Genomic_DNA"/>
</dbReference>
<dbReference type="Gene3D" id="6.10.140.530">
    <property type="match status" value="1"/>
</dbReference>
<evidence type="ECO:0000313" key="4">
    <source>
        <dbReference type="EMBL" id="EJK45450.1"/>
    </source>
</evidence>
<evidence type="ECO:0000256" key="2">
    <source>
        <dbReference type="SAM" id="Phobius"/>
    </source>
</evidence>
<keyword evidence="2" id="KW-0812">Transmembrane</keyword>
<accession>K0R109</accession>
<feature type="domain" description="Helicase-associated" evidence="3">
    <location>
        <begin position="31"/>
        <end position="79"/>
    </location>
</feature>
<dbReference type="InterPro" id="IPR005114">
    <property type="entry name" value="Helicase_assoc"/>
</dbReference>
<sequence>MKSTTKGRKSTPVAKMKSTTKSRKPGKRITPWEVRLNELSQFKAEHGHCKVPKNQNAALYSLYRWFEEQRARKRNGKLIPYVCRGIRFGRIQSLNVVEQSTRLSDMSQISSLQFVSIQRRAAIIAIIGGLFLSIWAYLTPDFVSATNGWIYGLRGPFARTFSALSIVFGAFTLEILRRNLQHREHIETLWTLAIWSAYFASLCQVSAVFAVFASRTCAHGCFMVSLSVIGNELSLWNFLH</sequence>
<feature type="transmembrane region" description="Helical" evidence="2">
    <location>
        <begin position="121"/>
        <end position="138"/>
    </location>
</feature>
<dbReference type="Pfam" id="PF03457">
    <property type="entry name" value="HA"/>
    <property type="match status" value="1"/>
</dbReference>
<feature type="compositionally biased region" description="Basic residues" evidence="1">
    <location>
        <begin position="18"/>
        <end position="27"/>
    </location>
</feature>
<feature type="transmembrane region" description="Helical" evidence="2">
    <location>
        <begin position="158"/>
        <end position="176"/>
    </location>
</feature>
<keyword evidence="2" id="KW-0472">Membrane</keyword>
<feature type="transmembrane region" description="Helical" evidence="2">
    <location>
        <begin position="188"/>
        <end position="213"/>
    </location>
</feature>
<reference evidence="4 5" key="1">
    <citation type="journal article" date="2012" name="Genome Biol.">
        <title>Genome and low-iron response of an oceanic diatom adapted to chronic iron limitation.</title>
        <authorList>
            <person name="Lommer M."/>
            <person name="Specht M."/>
            <person name="Roy A.S."/>
            <person name="Kraemer L."/>
            <person name="Andreson R."/>
            <person name="Gutowska M.A."/>
            <person name="Wolf J."/>
            <person name="Bergner S.V."/>
            <person name="Schilhabel M.B."/>
            <person name="Klostermeier U.C."/>
            <person name="Beiko R.G."/>
            <person name="Rosenstiel P."/>
            <person name="Hippler M."/>
            <person name="Laroche J."/>
        </authorList>
    </citation>
    <scope>NUCLEOTIDE SEQUENCE [LARGE SCALE GENOMIC DNA]</scope>
    <source>
        <strain evidence="4 5">CCMP1005</strain>
    </source>
</reference>
<keyword evidence="5" id="KW-1185">Reference proteome</keyword>
<gene>
    <name evidence="4" type="ORF">THAOC_35938</name>
</gene>
<evidence type="ECO:0000313" key="5">
    <source>
        <dbReference type="Proteomes" id="UP000266841"/>
    </source>
</evidence>
<evidence type="ECO:0000256" key="1">
    <source>
        <dbReference type="SAM" id="MobiDB-lite"/>
    </source>
</evidence>
<comment type="caution">
    <text evidence="4">The sequence shown here is derived from an EMBL/GenBank/DDBJ whole genome shotgun (WGS) entry which is preliminary data.</text>
</comment>
<proteinExistence type="predicted"/>
<dbReference type="Proteomes" id="UP000266841">
    <property type="component" value="Unassembled WGS sequence"/>
</dbReference>
<dbReference type="AlphaFoldDB" id="K0R109"/>
<evidence type="ECO:0000259" key="3">
    <source>
        <dbReference type="Pfam" id="PF03457"/>
    </source>
</evidence>
<protein>
    <recommendedName>
        <fullName evidence="3">Helicase-associated domain-containing protein</fullName>
    </recommendedName>
</protein>
<name>K0R109_THAOC</name>
<organism evidence="4 5">
    <name type="scientific">Thalassiosira oceanica</name>
    <name type="common">Marine diatom</name>
    <dbReference type="NCBI Taxonomy" id="159749"/>
    <lineage>
        <taxon>Eukaryota</taxon>
        <taxon>Sar</taxon>
        <taxon>Stramenopiles</taxon>
        <taxon>Ochrophyta</taxon>
        <taxon>Bacillariophyta</taxon>
        <taxon>Coscinodiscophyceae</taxon>
        <taxon>Thalassiosirophycidae</taxon>
        <taxon>Thalassiosirales</taxon>
        <taxon>Thalassiosiraceae</taxon>
        <taxon>Thalassiosira</taxon>
    </lineage>
</organism>
<feature type="region of interest" description="Disordered" evidence="1">
    <location>
        <begin position="1"/>
        <end position="27"/>
    </location>
</feature>